<proteinExistence type="predicted"/>
<protein>
    <submittedName>
        <fullName evidence="1">Uncharacterized protein</fullName>
    </submittedName>
</protein>
<dbReference type="Proteomes" id="UP001642260">
    <property type="component" value="Unassembled WGS sequence"/>
</dbReference>
<reference evidence="1 2" key="1">
    <citation type="submission" date="2022-03" db="EMBL/GenBank/DDBJ databases">
        <authorList>
            <person name="Macdonald S."/>
            <person name="Ahmed S."/>
            <person name="Newling K."/>
        </authorList>
    </citation>
    <scope>NUCLEOTIDE SEQUENCE [LARGE SCALE GENOMIC DNA]</scope>
</reference>
<evidence type="ECO:0000313" key="1">
    <source>
        <dbReference type="EMBL" id="CAH8337606.1"/>
    </source>
</evidence>
<comment type="caution">
    <text evidence="1">The sequence shown here is derived from an EMBL/GenBank/DDBJ whole genome shotgun (WGS) entry which is preliminary data.</text>
</comment>
<dbReference type="EMBL" id="CAKOAT010137376">
    <property type="protein sequence ID" value="CAH8337606.1"/>
    <property type="molecule type" value="Genomic_DNA"/>
</dbReference>
<gene>
    <name evidence="1" type="ORF">ERUC_LOCUS14623</name>
</gene>
<name>A0ABC8JS37_ERUVS</name>
<sequence length="90" mass="10537">MTVAARVIGPEKWLGNEEIDAFMYIWRVKTSLRHWTLDYVAFIPTYFYLQIEKAYLSFTGSKIGYVLGDIILAYWRGELPSHGRTNKVFI</sequence>
<dbReference type="AlphaFoldDB" id="A0ABC8JS37"/>
<organism evidence="1 2">
    <name type="scientific">Eruca vesicaria subsp. sativa</name>
    <name type="common">Garden rocket</name>
    <name type="synonym">Eruca sativa</name>
    <dbReference type="NCBI Taxonomy" id="29727"/>
    <lineage>
        <taxon>Eukaryota</taxon>
        <taxon>Viridiplantae</taxon>
        <taxon>Streptophyta</taxon>
        <taxon>Embryophyta</taxon>
        <taxon>Tracheophyta</taxon>
        <taxon>Spermatophyta</taxon>
        <taxon>Magnoliopsida</taxon>
        <taxon>eudicotyledons</taxon>
        <taxon>Gunneridae</taxon>
        <taxon>Pentapetalae</taxon>
        <taxon>rosids</taxon>
        <taxon>malvids</taxon>
        <taxon>Brassicales</taxon>
        <taxon>Brassicaceae</taxon>
        <taxon>Brassiceae</taxon>
        <taxon>Eruca</taxon>
    </lineage>
</organism>
<keyword evidence="2" id="KW-1185">Reference proteome</keyword>
<evidence type="ECO:0000313" key="2">
    <source>
        <dbReference type="Proteomes" id="UP001642260"/>
    </source>
</evidence>
<accession>A0ABC8JS37</accession>